<dbReference type="InterPro" id="IPR002347">
    <property type="entry name" value="SDR_fam"/>
</dbReference>
<dbReference type="Gene3D" id="3.40.50.720">
    <property type="entry name" value="NAD(P)-binding Rossmann-like Domain"/>
    <property type="match status" value="1"/>
</dbReference>
<evidence type="ECO:0000256" key="4">
    <source>
        <dbReference type="ARBA" id="ARBA00026118"/>
    </source>
</evidence>
<evidence type="ECO:0000256" key="1">
    <source>
        <dbReference type="ARBA" id="ARBA00006484"/>
    </source>
</evidence>
<organism evidence="5 6">
    <name type="scientific">Porites evermanni</name>
    <dbReference type="NCBI Taxonomy" id="104178"/>
    <lineage>
        <taxon>Eukaryota</taxon>
        <taxon>Metazoa</taxon>
        <taxon>Cnidaria</taxon>
        <taxon>Anthozoa</taxon>
        <taxon>Hexacorallia</taxon>
        <taxon>Scleractinia</taxon>
        <taxon>Fungiina</taxon>
        <taxon>Poritidae</taxon>
        <taxon>Porites</taxon>
    </lineage>
</organism>
<evidence type="ECO:0000256" key="2">
    <source>
        <dbReference type="ARBA" id="ARBA00022857"/>
    </source>
</evidence>
<proteinExistence type="inferred from homology"/>
<evidence type="ECO:0000313" key="6">
    <source>
        <dbReference type="Proteomes" id="UP001159427"/>
    </source>
</evidence>
<dbReference type="InterPro" id="IPR036291">
    <property type="entry name" value="NAD(P)-bd_dom_sf"/>
</dbReference>
<dbReference type="Pfam" id="PF10561">
    <property type="entry name" value="C2orf69"/>
    <property type="match status" value="1"/>
</dbReference>
<keyword evidence="6" id="KW-1185">Reference proteome</keyword>
<comment type="caution">
    <text evidence="5">The sequence shown here is derived from an EMBL/GenBank/DDBJ whole genome shotgun (WGS) entry which is preliminary data.</text>
</comment>
<feature type="non-terminal residue" evidence="5">
    <location>
        <position position="1"/>
    </location>
</feature>
<dbReference type="PROSITE" id="PS00061">
    <property type="entry name" value="ADH_SHORT"/>
    <property type="match status" value="1"/>
</dbReference>
<evidence type="ECO:0000313" key="5">
    <source>
        <dbReference type="EMBL" id="CAH3193116.1"/>
    </source>
</evidence>
<dbReference type="Proteomes" id="UP001159427">
    <property type="component" value="Unassembled WGS sequence"/>
</dbReference>
<accession>A0ABN8SR56</accession>
<dbReference type="SUPFAM" id="SSF51735">
    <property type="entry name" value="NAD(P)-binding Rossmann-fold domains"/>
    <property type="match status" value="1"/>
</dbReference>
<dbReference type="InterPro" id="IPR018881">
    <property type="entry name" value="C2orf69_mit"/>
</dbReference>
<dbReference type="InterPro" id="IPR045313">
    <property type="entry name" value="CBR1-like"/>
</dbReference>
<evidence type="ECO:0000256" key="3">
    <source>
        <dbReference type="ARBA" id="ARBA00023002"/>
    </source>
</evidence>
<dbReference type="CDD" id="cd05324">
    <property type="entry name" value="carb_red_PTCR-like_SDR_c"/>
    <property type="match status" value="1"/>
</dbReference>
<protein>
    <recommendedName>
        <fullName evidence="4">carbonyl reductase (NADPH)</fullName>
        <ecNumber evidence="4">1.1.1.184</ecNumber>
    </recommendedName>
</protein>
<dbReference type="InterPro" id="IPR020904">
    <property type="entry name" value="Sc_DH/Rdtase_CS"/>
</dbReference>
<dbReference type="PANTHER" id="PTHR43963:SF6">
    <property type="entry name" value="CHAIN DEHYDROGENASE FAMILY PROTEIN, PUTATIVE (AFU_ORTHOLOGUE AFUA_3G15350)-RELATED"/>
    <property type="match status" value="1"/>
</dbReference>
<name>A0ABN8SR56_9CNID</name>
<keyword evidence="3" id="KW-0560">Oxidoreductase</keyword>
<dbReference type="EC" id="1.1.1.184" evidence="4"/>
<keyword evidence="2" id="KW-0521">NADP</keyword>
<dbReference type="EMBL" id="CALNXI010003387">
    <property type="protein sequence ID" value="CAH3193116.1"/>
    <property type="molecule type" value="Genomic_DNA"/>
</dbReference>
<sequence length="660" mass="74477">LKVTGGNRGIGQAIVKRLSQEFKGIVLFTARDEKAGSEVCAELNNELGSTNIQFHQLDITSKESIHKLRDHVHDKFGGLDVLINNSAVLLKKSVPYAERVELSIKTNFFGSLDMCHSFFPLLRPHARVVNVTSQLGKLKIVSPSLQSKFASPSLREAELASLMEKYISDSKEGKVTENGWPVDDTTYSPAYSVSKLAVTALSAMQARAFKQDSREGILVNAVCPGWVRTDMGGPRAQRSPDEGADSPVYCALLPKGTTSPDGNLVYSREIVQKWTKSATFSLLVTLKYWIVSLKSLSFLVRRMLGPMGLQPHRQTFLGVKIIKSKNERCVEIFLLEIFYFDYFVGFIVIYHLNTFACYQNFVETNMFGVPDHRNPEYGALKHLRALLEAAVRKSKFDHRVPRLTIASSKPNCKNWYGNLWSSFSRRETKTSKLAIMTLLGRETVIKQQIEISLCGMYTSMVSYVYFNRFIDPVKSLLFGFGEAVVSVGSLWCDRDAFDFLGLDPRPLDIPEEDEDPTFDFPVVLVGFSKGCVVLNQIIYELSMVSASDDSRLSDFVSRITTMYWLDGGHSGESNTWITDKKYLDHLASHESGIRVHVTPYQIQDSSRPWVGKEQKKFVDNLRSLGKKDVKVKVHFQDRDPSLAFHFKLLEHFKTSFKGKV</sequence>
<comment type="similarity">
    <text evidence="1">Belongs to the short-chain dehydrogenases/reductases (SDR) family.</text>
</comment>
<dbReference type="PRINTS" id="PR00081">
    <property type="entry name" value="GDHRDH"/>
</dbReference>
<dbReference type="PANTHER" id="PTHR43963">
    <property type="entry name" value="CARBONYL REDUCTASE 1-RELATED"/>
    <property type="match status" value="1"/>
</dbReference>
<dbReference type="Pfam" id="PF00106">
    <property type="entry name" value="adh_short"/>
    <property type="match status" value="1"/>
</dbReference>
<reference evidence="5 6" key="1">
    <citation type="submission" date="2022-05" db="EMBL/GenBank/DDBJ databases">
        <authorList>
            <consortium name="Genoscope - CEA"/>
            <person name="William W."/>
        </authorList>
    </citation>
    <scope>NUCLEOTIDE SEQUENCE [LARGE SCALE GENOMIC DNA]</scope>
</reference>
<gene>
    <name evidence="5" type="ORF">PEVE_00025183</name>
</gene>